<feature type="transmembrane region" description="Helical" evidence="1">
    <location>
        <begin position="25"/>
        <end position="51"/>
    </location>
</feature>
<comment type="caution">
    <text evidence="2">The sequence shown here is derived from an EMBL/GenBank/DDBJ whole genome shotgun (WGS) entry which is preliminary data.</text>
</comment>
<protein>
    <submittedName>
        <fullName evidence="2">Uncharacterized protein</fullName>
    </submittedName>
</protein>
<keyword evidence="1" id="KW-0472">Membrane</keyword>
<gene>
    <name evidence="2" type="ORF">C1E23_04390</name>
</gene>
<accession>A0A4Q7IT03</accession>
<keyword evidence="1" id="KW-0812">Transmembrane</keyword>
<proteinExistence type="predicted"/>
<reference evidence="2 3" key="1">
    <citation type="submission" date="2018-01" db="EMBL/GenBank/DDBJ databases">
        <title>Co-occurrence of chitin degradation, pigmentation and bioactivity in marine Pseudoalteromonas.</title>
        <authorList>
            <person name="Paulsen S."/>
            <person name="Gram L."/>
            <person name="Machado H."/>
        </authorList>
    </citation>
    <scope>NUCLEOTIDE SEQUENCE [LARGE SCALE GENOMIC DNA]</scope>
    <source>
        <strain evidence="2 3">S3898</strain>
    </source>
</reference>
<evidence type="ECO:0000256" key="1">
    <source>
        <dbReference type="SAM" id="Phobius"/>
    </source>
</evidence>
<evidence type="ECO:0000313" key="3">
    <source>
        <dbReference type="Proteomes" id="UP000291338"/>
    </source>
</evidence>
<name>A0A4Q7IT03_9GAMM</name>
<dbReference type="Proteomes" id="UP000291338">
    <property type="component" value="Unassembled WGS sequence"/>
</dbReference>
<feature type="transmembrane region" description="Helical" evidence="1">
    <location>
        <begin position="71"/>
        <end position="99"/>
    </location>
</feature>
<feature type="transmembrane region" description="Helical" evidence="1">
    <location>
        <begin position="131"/>
        <end position="151"/>
    </location>
</feature>
<dbReference type="EMBL" id="PPSX01000016">
    <property type="protein sequence ID" value="RZQ54347.1"/>
    <property type="molecule type" value="Genomic_DNA"/>
</dbReference>
<evidence type="ECO:0000313" key="2">
    <source>
        <dbReference type="EMBL" id="RZQ54347.1"/>
    </source>
</evidence>
<keyword evidence="1" id="KW-1133">Transmembrane helix</keyword>
<organism evidence="2 3">
    <name type="scientific">Pseudoalteromonas phenolica</name>
    <dbReference type="NCBI Taxonomy" id="161398"/>
    <lineage>
        <taxon>Bacteria</taxon>
        <taxon>Pseudomonadati</taxon>
        <taxon>Pseudomonadota</taxon>
        <taxon>Gammaproteobacteria</taxon>
        <taxon>Alteromonadales</taxon>
        <taxon>Pseudoalteromonadaceae</taxon>
        <taxon>Pseudoalteromonas</taxon>
    </lineage>
</organism>
<dbReference type="AlphaFoldDB" id="A0A4Q7IT03"/>
<sequence>MKVNKITSDIAYLDWFKRSSRKLFVFLYFQPGLVLSILYLVMSLSGLLYLFVLGREFGLEIVKYLELTDFLMTFLATPSIPLAQLAAITPTFIAFYFSFKFVEKEKQKRVVLTGWKSWLLTNRLFYKINPLVLVLFTTLFLPPILYAGLFAKDEAQRIISSEGERYDLDLVNPVIVNKKIILEIKELSVITETERFIFFYSSNQKQSLIVTRDNIASMHITSQNPDN</sequence>